<dbReference type="NCBIfam" id="TIGR01356">
    <property type="entry name" value="aroA"/>
    <property type="match status" value="1"/>
</dbReference>
<dbReference type="HAMAP" id="MF_00210">
    <property type="entry name" value="EPSP_synth"/>
    <property type="match status" value="1"/>
</dbReference>
<keyword evidence="5 7" id="KW-0057">Aromatic amino acid biosynthesis</keyword>
<comment type="function">
    <text evidence="7">Catalyzes the transfer of the enolpyruvyl moiety of phosphoenolpyruvate (PEP) to the 5-hydroxyl of shikimate-3-phosphate (S3P) to produce enolpyruvyl shikimate-3-phosphate and inorganic phosphate.</text>
</comment>
<keyword evidence="4 7" id="KW-0808">Transferase</keyword>
<dbReference type="GO" id="GO:0009073">
    <property type="term" value="P:aromatic amino acid family biosynthetic process"/>
    <property type="evidence" value="ECO:0007669"/>
    <property type="project" value="UniProtKB-KW"/>
</dbReference>
<feature type="binding site" evidence="7">
    <location>
        <position position="18"/>
    </location>
    <ligand>
        <name>3-phosphoshikimate</name>
        <dbReference type="ChEBI" id="CHEBI:145989"/>
    </ligand>
</feature>
<organism evidence="9 10">
    <name type="scientific">Desulfonauticus submarinus</name>
    <dbReference type="NCBI Taxonomy" id="206665"/>
    <lineage>
        <taxon>Bacteria</taxon>
        <taxon>Pseudomonadati</taxon>
        <taxon>Thermodesulfobacteriota</taxon>
        <taxon>Desulfovibrionia</taxon>
        <taxon>Desulfovibrionales</taxon>
        <taxon>Desulfonauticaceae</taxon>
        <taxon>Desulfonauticus</taxon>
    </lineage>
</organism>
<dbReference type="OrthoDB" id="9809920at2"/>
<gene>
    <name evidence="7" type="primary">aroA</name>
    <name evidence="9" type="ORF">SAMN04488516_102185</name>
</gene>
<comment type="pathway">
    <text evidence="1 7">Metabolic intermediate biosynthesis; chorismate biosynthesis; chorismate from D-erythrose 4-phosphate and phosphoenolpyruvate: step 6/7.</text>
</comment>
<dbReference type="InterPro" id="IPR036968">
    <property type="entry name" value="Enolpyruvate_Tfrase_sf"/>
</dbReference>
<evidence type="ECO:0000256" key="1">
    <source>
        <dbReference type="ARBA" id="ARBA00004811"/>
    </source>
</evidence>
<feature type="binding site" evidence="7">
    <location>
        <position position="327"/>
    </location>
    <ligand>
        <name>3-phosphoshikimate</name>
        <dbReference type="ChEBI" id="CHEBI:145989"/>
    </ligand>
</feature>
<dbReference type="GO" id="GO:0003866">
    <property type="term" value="F:3-phosphoshikimate 1-carboxyvinyltransferase activity"/>
    <property type="evidence" value="ECO:0007669"/>
    <property type="project" value="UniProtKB-UniRule"/>
</dbReference>
<dbReference type="InterPro" id="IPR006264">
    <property type="entry name" value="EPSP_synthase"/>
</dbReference>
<evidence type="ECO:0000256" key="4">
    <source>
        <dbReference type="ARBA" id="ARBA00022679"/>
    </source>
</evidence>
<feature type="binding site" evidence="7">
    <location>
        <position position="118"/>
    </location>
    <ligand>
        <name>phosphoenolpyruvate</name>
        <dbReference type="ChEBI" id="CHEBI:58702"/>
    </ligand>
</feature>
<dbReference type="Proteomes" id="UP000199602">
    <property type="component" value="Unassembled WGS sequence"/>
</dbReference>
<keyword evidence="7" id="KW-0963">Cytoplasm</keyword>
<evidence type="ECO:0000313" key="10">
    <source>
        <dbReference type="Proteomes" id="UP000199602"/>
    </source>
</evidence>
<keyword evidence="10" id="KW-1185">Reference proteome</keyword>
<comment type="subunit">
    <text evidence="7">Monomer.</text>
</comment>
<sequence length="442" mass="48704">MQEYNSDKILTIEAPPSKSISHRALLCAALADGESCLDNVLQSEDILRTRECLLSLGVKIETKGSLLLVKGRGKKFNFSNKICLYGGESGTTFRLITGLLCGARGKFEFVPAGRMGERPIDGLEKAVKNTGTTFTYLKKAKCPPFILDSVGLNGGCLQVSLEQSSQYLSGLILGAVLAKREITIEVIGKKAVSWPYVGLTLEVLENFGGKFKVQVFENNKWLNKDFREIKAVIPGKIRFIVFPKTLKSTCFKVEGDFSNASYLLGAGVLGRKPIYVQGLNLKSLQGDRAILDILKNMGAKLEIKKEGVVAYPSFLTGIEVDMGLCPDLVPTVAVLASLAKGKTVIKNVAHLRIKESDRLEAMAKEISKTGTKTYIEADKLEIVPQEHLRKKCYFHSYNDHRVAMSLSLYRFKGIEVILDNPDCVAKSFPNFFSIINEILAYA</sequence>
<evidence type="ECO:0000259" key="8">
    <source>
        <dbReference type="Pfam" id="PF00275"/>
    </source>
</evidence>
<proteinExistence type="inferred from homology"/>
<feature type="binding site" evidence="7">
    <location>
        <position position="166"/>
    </location>
    <ligand>
        <name>3-phosphoshikimate</name>
        <dbReference type="ChEBI" id="CHEBI:145989"/>
    </ligand>
</feature>
<comment type="caution">
    <text evidence="7">Lacks conserved residue(s) required for the propagation of feature annotation.</text>
</comment>
<evidence type="ECO:0000256" key="2">
    <source>
        <dbReference type="ARBA" id="ARBA00009948"/>
    </source>
</evidence>
<dbReference type="PANTHER" id="PTHR21090:SF5">
    <property type="entry name" value="PENTAFUNCTIONAL AROM POLYPEPTIDE"/>
    <property type="match status" value="1"/>
</dbReference>
<dbReference type="PIRSF" id="PIRSF000505">
    <property type="entry name" value="EPSPS"/>
    <property type="match status" value="1"/>
</dbReference>
<dbReference type="EC" id="2.5.1.19" evidence="7"/>
<feature type="binding site" evidence="7">
    <location>
        <position position="164"/>
    </location>
    <ligand>
        <name>3-phosphoshikimate</name>
        <dbReference type="ChEBI" id="CHEBI:145989"/>
    </ligand>
</feature>
<feature type="binding site" evidence="7">
    <location>
        <position position="19"/>
    </location>
    <ligand>
        <name>3-phosphoshikimate</name>
        <dbReference type="ChEBI" id="CHEBI:145989"/>
    </ligand>
</feature>
<reference evidence="9 10" key="1">
    <citation type="submission" date="2016-10" db="EMBL/GenBank/DDBJ databases">
        <authorList>
            <person name="de Groot N.N."/>
        </authorList>
    </citation>
    <scope>NUCLEOTIDE SEQUENCE [LARGE SCALE GENOMIC DNA]</scope>
    <source>
        <strain evidence="9 10">DSM 15269</strain>
    </source>
</reference>
<feature type="binding site" evidence="7">
    <location>
        <position position="358"/>
    </location>
    <ligand>
        <name>phosphoenolpyruvate</name>
        <dbReference type="ChEBI" id="CHEBI:58702"/>
    </ligand>
</feature>
<feature type="binding site" evidence="7">
    <location>
        <position position="193"/>
    </location>
    <ligand>
        <name>3-phosphoshikimate</name>
        <dbReference type="ChEBI" id="CHEBI:145989"/>
    </ligand>
</feature>
<dbReference type="CDD" id="cd01556">
    <property type="entry name" value="EPSP_synthase"/>
    <property type="match status" value="1"/>
</dbReference>
<evidence type="ECO:0000256" key="5">
    <source>
        <dbReference type="ARBA" id="ARBA00023141"/>
    </source>
</evidence>
<protein>
    <recommendedName>
        <fullName evidence="7">3-phosphoshikimate 1-carboxyvinyltransferase</fullName>
        <ecNumber evidence="7">2.5.1.19</ecNumber>
    </recommendedName>
    <alternativeName>
        <fullName evidence="7">5-enolpyruvylshikimate-3-phosphate synthase</fullName>
        <shortName evidence="7">EPSP synthase</shortName>
        <shortName evidence="7">EPSPS</shortName>
    </alternativeName>
</protein>
<dbReference type="GO" id="GO:0008652">
    <property type="term" value="P:amino acid biosynthetic process"/>
    <property type="evidence" value="ECO:0007669"/>
    <property type="project" value="UniProtKB-KW"/>
</dbReference>
<dbReference type="InterPro" id="IPR001986">
    <property type="entry name" value="Enolpyruvate_Tfrase_dom"/>
</dbReference>
<feature type="binding site" evidence="7">
    <location>
        <position position="426"/>
    </location>
    <ligand>
        <name>phosphoenolpyruvate</name>
        <dbReference type="ChEBI" id="CHEBI:58702"/>
    </ligand>
</feature>
<dbReference type="Gene3D" id="3.65.10.10">
    <property type="entry name" value="Enolpyruvate transferase domain"/>
    <property type="match status" value="2"/>
</dbReference>
<dbReference type="UniPathway" id="UPA00053">
    <property type="reaction ID" value="UER00089"/>
</dbReference>
<evidence type="ECO:0000256" key="7">
    <source>
        <dbReference type="HAMAP-Rule" id="MF_00210"/>
    </source>
</evidence>
<comment type="similarity">
    <text evidence="2 7">Belongs to the EPSP synthase family.</text>
</comment>
<feature type="binding site" evidence="7">
    <location>
        <position position="354"/>
    </location>
    <ligand>
        <name>3-phosphoshikimate</name>
        <dbReference type="ChEBI" id="CHEBI:145989"/>
    </ligand>
</feature>
<evidence type="ECO:0000313" key="9">
    <source>
        <dbReference type="EMBL" id="SDN45474.1"/>
    </source>
</evidence>
<feature type="domain" description="Enolpyruvate transferase" evidence="8">
    <location>
        <begin position="11"/>
        <end position="433"/>
    </location>
</feature>
<dbReference type="Pfam" id="PF00275">
    <property type="entry name" value="EPSP_synthase"/>
    <property type="match status" value="1"/>
</dbReference>
<dbReference type="GO" id="GO:0005737">
    <property type="term" value="C:cytoplasm"/>
    <property type="evidence" value="ECO:0007669"/>
    <property type="project" value="UniProtKB-SubCell"/>
</dbReference>
<dbReference type="InterPro" id="IPR013792">
    <property type="entry name" value="RNA3'P_cycl/enolpyr_Trfase_a/b"/>
</dbReference>
<feature type="binding site" evidence="7">
    <location>
        <position position="90"/>
    </location>
    <ligand>
        <name>phosphoenolpyruvate</name>
        <dbReference type="ChEBI" id="CHEBI:58702"/>
    </ligand>
</feature>
<dbReference type="EMBL" id="FNIN01000002">
    <property type="protein sequence ID" value="SDN45474.1"/>
    <property type="molecule type" value="Genomic_DNA"/>
</dbReference>
<comment type="catalytic activity">
    <reaction evidence="6">
        <text>3-phosphoshikimate + phosphoenolpyruvate = 5-O-(1-carboxyvinyl)-3-phosphoshikimate + phosphate</text>
        <dbReference type="Rhea" id="RHEA:21256"/>
        <dbReference type="ChEBI" id="CHEBI:43474"/>
        <dbReference type="ChEBI" id="CHEBI:57701"/>
        <dbReference type="ChEBI" id="CHEBI:58702"/>
        <dbReference type="ChEBI" id="CHEBI:145989"/>
        <dbReference type="EC" id="2.5.1.19"/>
    </reaction>
    <physiologicalReaction direction="left-to-right" evidence="6">
        <dbReference type="Rhea" id="RHEA:21257"/>
    </physiologicalReaction>
</comment>
<feature type="binding site" evidence="7">
    <location>
        <position position="166"/>
    </location>
    <ligand>
        <name>phosphoenolpyruvate</name>
        <dbReference type="ChEBI" id="CHEBI:58702"/>
    </ligand>
</feature>
<feature type="active site" description="Proton acceptor" evidence="7">
    <location>
        <position position="327"/>
    </location>
</feature>
<dbReference type="RefSeq" id="WP_092063371.1">
    <property type="nucleotide sequence ID" value="NZ_FNIN01000002.1"/>
</dbReference>
<keyword evidence="3 7" id="KW-0028">Amino-acid biosynthesis</keyword>
<name>A0A1H0BIJ5_9BACT</name>
<dbReference type="GO" id="GO:0009423">
    <property type="term" value="P:chorismate biosynthetic process"/>
    <property type="evidence" value="ECO:0007669"/>
    <property type="project" value="UniProtKB-UniRule"/>
</dbReference>
<evidence type="ECO:0000256" key="6">
    <source>
        <dbReference type="ARBA" id="ARBA00044633"/>
    </source>
</evidence>
<feature type="binding site" evidence="7">
    <location>
        <position position="401"/>
    </location>
    <ligand>
        <name>phosphoenolpyruvate</name>
        <dbReference type="ChEBI" id="CHEBI:58702"/>
    </ligand>
</feature>
<feature type="binding site" evidence="7">
    <location>
        <position position="23"/>
    </location>
    <ligand>
        <name>3-phosphoshikimate</name>
        <dbReference type="ChEBI" id="CHEBI:145989"/>
    </ligand>
</feature>
<dbReference type="PANTHER" id="PTHR21090">
    <property type="entry name" value="AROM/DEHYDROQUINATE SYNTHASE"/>
    <property type="match status" value="1"/>
</dbReference>
<comment type="subcellular location">
    <subcellularLocation>
        <location evidence="7">Cytoplasm</location>
    </subcellularLocation>
</comment>
<feature type="binding site" evidence="7">
    <location>
        <position position="165"/>
    </location>
    <ligand>
        <name>3-phosphoshikimate</name>
        <dbReference type="ChEBI" id="CHEBI:145989"/>
    </ligand>
</feature>
<dbReference type="AlphaFoldDB" id="A0A1H0BIJ5"/>
<accession>A0A1H0BIJ5</accession>
<dbReference type="SUPFAM" id="SSF55205">
    <property type="entry name" value="EPT/RTPC-like"/>
    <property type="match status" value="1"/>
</dbReference>
<feature type="binding site" evidence="7">
    <location>
        <position position="18"/>
    </location>
    <ligand>
        <name>phosphoenolpyruvate</name>
        <dbReference type="ChEBI" id="CHEBI:58702"/>
    </ligand>
</feature>
<evidence type="ECO:0000256" key="3">
    <source>
        <dbReference type="ARBA" id="ARBA00022605"/>
    </source>
</evidence>
<dbReference type="STRING" id="206665.SAMN04488516_102185"/>